<name>A0A501PD42_9PROT</name>
<keyword evidence="3" id="KW-0238">DNA-binding</keyword>
<gene>
    <name evidence="6" type="ORF">FIV46_17120</name>
</gene>
<dbReference type="Pfam" id="PF00126">
    <property type="entry name" value="HTH_1"/>
    <property type="match status" value="1"/>
</dbReference>
<keyword evidence="4" id="KW-0804">Transcription</keyword>
<dbReference type="PROSITE" id="PS50931">
    <property type="entry name" value="HTH_LYSR"/>
    <property type="match status" value="1"/>
</dbReference>
<dbReference type="CDD" id="cd05466">
    <property type="entry name" value="PBP2_LTTR_substrate"/>
    <property type="match status" value="1"/>
</dbReference>
<dbReference type="InterPro" id="IPR005119">
    <property type="entry name" value="LysR_subst-bd"/>
</dbReference>
<dbReference type="PANTHER" id="PTHR30579:SF8">
    <property type="entry name" value="HTH-TYPE TRANSCRIPTIONAL REGULATOR HDFR"/>
    <property type="match status" value="1"/>
</dbReference>
<dbReference type="AlphaFoldDB" id="A0A501PD42"/>
<evidence type="ECO:0000313" key="7">
    <source>
        <dbReference type="Proteomes" id="UP000319148"/>
    </source>
</evidence>
<feature type="domain" description="HTH lysR-type" evidence="5">
    <location>
        <begin position="1"/>
        <end position="58"/>
    </location>
</feature>
<dbReference type="Pfam" id="PF03466">
    <property type="entry name" value="LysR_substrate"/>
    <property type="match status" value="1"/>
</dbReference>
<evidence type="ECO:0000313" key="6">
    <source>
        <dbReference type="EMBL" id="TPD57824.1"/>
    </source>
</evidence>
<organism evidence="6 7">
    <name type="scientific">Emcibacter nanhaiensis</name>
    <dbReference type="NCBI Taxonomy" id="1505037"/>
    <lineage>
        <taxon>Bacteria</taxon>
        <taxon>Pseudomonadati</taxon>
        <taxon>Pseudomonadota</taxon>
        <taxon>Alphaproteobacteria</taxon>
        <taxon>Emcibacterales</taxon>
        <taxon>Emcibacteraceae</taxon>
        <taxon>Emcibacter</taxon>
    </lineage>
</organism>
<dbReference type="Gene3D" id="1.10.10.10">
    <property type="entry name" value="Winged helix-like DNA-binding domain superfamily/Winged helix DNA-binding domain"/>
    <property type="match status" value="1"/>
</dbReference>
<evidence type="ECO:0000256" key="1">
    <source>
        <dbReference type="ARBA" id="ARBA00009437"/>
    </source>
</evidence>
<keyword evidence="2" id="KW-0805">Transcription regulation</keyword>
<proteinExistence type="inferred from homology"/>
<dbReference type="OrthoDB" id="9815174at2"/>
<reference evidence="7" key="1">
    <citation type="submission" date="2019-06" db="EMBL/GenBank/DDBJ databases">
        <title>The complete genome of Emcibacter congregatus ZYLT.</title>
        <authorList>
            <person name="Zhao Z."/>
        </authorList>
    </citation>
    <scope>NUCLEOTIDE SEQUENCE [LARGE SCALE GENOMIC DNA]</scope>
    <source>
        <strain evidence="7">MCCC 1A06723</strain>
    </source>
</reference>
<comment type="similarity">
    <text evidence="1">Belongs to the LysR transcriptional regulatory family.</text>
</comment>
<dbReference type="PANTHER" id="PTHR30579">
    <property type="entry name" value="TRANSCRIPTIONAL REGULATOR"/>
    <property type="match status" value="1"/>
</dbReference>
<dbReference type="InterPro" id="IPR050176">
    <property type="entry name" value="LTTR"/>
</dbReference>
<evidence type="ECO:0000256" key="2">
    <source>
        <dbReference type="ARBA" id="ARBA00023015"/>
    </source>
</evidence>
<dbReference type="InterPro" id="IPR036390">
    <property type="entry name" value="WH_DNA-bd_sf"/>
</dbReference>
<evidence type="ECO:0000256" key="3">
    <source>
        <dbReference type="ARBA" id="ARBA00023125"/>
    </source>
</evidence>
<comment type="caution">
    <text evidence="6">The sequence shown here is derived from an EMBL/GenBank/DDBJ whole genome shotgun (WGS) entry which is preliminary data.</text>
</comment>
<dbReference type="InterPro" id="IPR036388">
    <property type="entry name" value="WH-like_DNA-bd_sf"/>
</dbReference>
<dbReference type="SUPFAM" id="SSF53850">
    <property type="entry name" value="Periplasmic binding protein-like II"/>
    <property type="match status" value="1"/>
</dbReference>
<evidence type="ECO:0000256" key="4">
    <source>
        <dbReference type="ARBA" id="ARBA00023163"/>
    </source>
</evidence>
<dbReference type="Proteomes" id="UP000319148">
    <property type="component" value="Unassembled WGS sequence"/>
</dbReference>
<dbReference type="GO" id="GO:0003700">
    <property type="term" value="F:DNA-binding transcription factor activity"/>
    <property type="evidence" value="ECO:0007669"/>
    <property type="project" value="InterPro"/>
</dbReference>
<keyword evidence="7" id="KW-1185">Reference proteome</keyword>
<dbReference type="InterPro" id="IPR000847">
    <property type="entry name" value="LysR_HTH_N"/>
</dbReference>
<dbReference type="PRINTS" id="PR00039">
    <property type="entry name" value="HTHLYSR"/>
</dbReference>
<evidence type="ECO:0000259" key="5">
    <source>
        <dbReference type="PROSITE" id="PS50931"/>
    </source>
</evidence>
<accession>A0A501PD42</accession>
<dbReference type="SUPFAM" id="SSF46785">
    <property type="entry name" value="Winged helix' DNA-binding domain"/>
    <property type="match status" value="1"/>
</dbReference>
<dbReference type="GO" id="GO:0003677">
    <property type="term" value="F:DNA binding"/>
    <property type="evidence" value="ECO:0007669"/>
    <property type="project" value="UniProtKB-KW"/>
</dbReference>
<dbReference type="Gene3D" id="3.40.190.10">
    <property type="entry name" value="Periplasmic binding protein-like II"/>
    <property type="match status" value="2"/>
</dbReference>
<sequence>MDVTLAQTFLAIVDCGNFRDAAKRLHVTQSTVSARIKSLEEQLGKPLFVRNKSGATMTVAGRNFRDCALSFVQLWDKARYKVASTRSYQDYFRIGVRPSLWHPLTMNWLQRVQRQFPAVAFHLHFGIASDLVRKMQEGVLDIAVLLTAPSLPGIEAEKLYREDFLLVSGCDDPVPSPERADEFAARYIDIEWGEEFRSNRDHYYPYLSVAGLTFSMGSYGLQYLLRNGGYGYFPRTMVQADLDRKALKVVNEAPVISQQIYLAHARNVDNVFLPDLLNHFRALAKEV</sequence>
<protein>
    <submittedName>
        <fullName evidence="6">LysR family transcriptional regulator</fullName>
    </submittedName>
</protein>
<dbReference type="EMBL" id="VFIY01000018">
    <property type="protein sequence ID" value="TPD57824.1"/>
    <property type="molecule type" value="Genomic_DNA"/>
</dbReference>